<evidence type="ECO:0000313" key="4">
    <source>
        <dbReference type="EMBL" id="OON67685.1"/>
    </source>
</evidence>
<dbReference type="Proteomes" id="UP000190539">
    <property type="component" value="Unassembled WGS sequence"/>
</dbReference>
<feature type="non-terminal residue" evidence="4">
    <location>
        <position position="214"/>
    </location>
</feature>
<keyword evidence="1" id="KW-0808">Transferase</keyword>
<evidence type="ECO:0000256" key="1">
    <source>
        <dbReference type="ARBA" id="ARBA00022679"/>
    </source>
</evidence>
<dbReference type="SUPFAM" id="SSF51735">
    <property type="entry name" value="NAD(P)-binding Rossmann-fold domains"/>
    <property type="match status" value="1"/>
</dbReference>
<comment type="caution">
    <text evidence="4">The sequence shown here is derived from an EMBL/GenBank/DDBJ whole genome shotgun (WGS) entry which is preliminary data.</text>
</comment>
<sequence>MRDVVLVSRGGAAAVGAVELREELVGLGAGVRVVACDVGDRASVVELLEGVCREGRLTGVVHAAGVLDDGVLESLSVERVERVLRPKVDGAVFLHELTLGMDLSAFVLFSSVAGVLGNAGQGNYAAANAFLDALAQRRRAGGLPGVSLAWGLWGRRGGLTGGLGAVDVARLGRSGILPMGTGEALGLFDVALGGERALVVPVRFDRAAASAGVG</sequence>
<name>A0A1V3ZY43_9ACTN</name>
<evidence type="ECO:0000256" key="2">
    <source>
        <dbReference type="ARBA" id="ARBA00023268"/>
    </source>
</evidence>
<dbReference type="Gene3D" id="3.40.50.720">
    <property type="entry name" value="NAD(P)-binding Rossmann-like Domain"/>
    <property type="match status" value="1"/>
</dbReference>
<dbReference type="EMBL" id="MVFC01000117">
    <property type="protein sequence ID" value="OON67685.1"/>
    <property type="molecule type" value="Genomic_DNA"/>
</dbReference>
<reference evidence="4 5" key="1">
    <citation type="submission" date="2017-02" db="EMBL/GenBank/DDBJ databases">
        <title>Draft Genome Sequence of Streptomyces tsukubaensis F601, a Producer of the immunosuppressant tacrolimus FK506.</title>
        <authorList>
            <person name="Zong G."/>
            <person name="Zhong C."/>
            <person name="Fu J."/>
            <person name="Qin R."/>
            <person name="Cao G."/>
        </authorList>
    </citation>
    <scope>NUCLEOTIDE SEQUENCE [LARGE SCALE GENOMIC DNA]</scope>
    <source>
        <strain evidence="4 5">F601</strain>
    </source>
</reference>
<dbReference type="InterPro" id="IPR013968">
    <property type="entry name" value="PKS_KR"/>
</dbReference>
<gene>
    <name evidence="4" type="ORF">B1H18_34865</name>
</gene>
<dbReference type="CDD" id="cd08956">
    <property type="entry name" value="KR_3_FAS_SDR_x"/>
    <property type="match status" value="1"/>
</dbReference>
<dbReference type="PANTHER" id="PTHR43775">
    <property type="entry name" value="FATTY ACID SYNTHASE"/>
    <property type="match status" value="1"/>
</dbReference>
<feature type="domain" description="Ketoreductase" evidence="3">
    <location>
        <begin position="3"/>
        <end position="156"/>
    </location>
</feature>
<proteinExistence type="predicted"/>
<dbReference type="STRING" id="83656.B1H18_34865"/>
<evidence type="ECO:0000313" key="5">
    <source>
        <dbReference type="Proteomes" id="UP000190539"/>
    </source>
</evidence>
<protein>
    <recommendedName>
        <fullName evidence="3">Ketoreductase domain-containing protein</fullName>
    </recommendedName>
</protein>
<dbReference type="InterPro" id="IPR057326">
    <property type="entry name" value="KR_dom"/>
</dbReference>
<dbReference type="Pfam" id="PF08659">
    <property type="entry name" value="KR"/>
    <property type="match status" value="1"/>
</dbReference>
<organism evidence="4 5">
    <name type="scientific">Streptomyces tsukubensis</name>
    <dbReference type="NCBI Taxonomy" id="83656"/>
    <lineage>
        <taxon>Bacteria</taxon>
        <taxon>Bacillati</taxon>
        <taxon>Actinomycetota</taxon>
        <taxon>Actinomycetes</taxon>
        <taxon>Kitasatosporales</taxon>
        <taxon>Streptomycetaceae</taxon>
        <taxon>Streptomyces</taxon>
    </lineage>
</organism>
<dbReference type="GO" id="GO:0004312">
    <property type="term" value="F:fatty acid synthase activity"/>
    <property type="evidence" value="ECO:0007669"/>
    <property type="project" value="TreeGrafter"/>
</dbReference>
<dbReference type="AlphaFoldDB" id="A0A1V3ZY43"/>
<keyword evidence="5" id="KW-1185">Reference proteome</keyword>
<dbReference type="GO" id="GO:0006633">
    <property type="term" value="P:fatty acid biosynthetic process"/>
    <property type="evidence" value="ECO:0007669"/>
    <property type="project" value="TreeGrafter"/>
</dbReference>
<dbReference type="InterPro" id="IPR050091">
    <property type="entry name" value="PKS_NRPS_Biosynth_Enz"/>
</dbReference>
<evidence type="ECO:0000259" key="3">
    <source>
        <dbReference type="SMART" id="SM00822"/>
    </source>
</evidence>
<dbReference type="SMART" id="SM00822">
    <property type="entry name" value="PKS_KR"/>
    <property type="match status" value="1"/>
</dbReference>
<dbReference type="InterPro" id="IPR036291">
    <property type="entry name" value="NAD(P)-bd_dom_sf"/>
</dbReference>
<accession>A0A1V3ZY43</accession>
<dbReference type="PANTHER" id="PTHR43775:SF51">
    <property type="entry name" value="INACTIVE PHENOLPHTHIOCEROL SYNTHESIS POLYKETIDE SYNTHASE TYPE I PKS1-RELATED"/>
    <property type="match status" value="1"/>
</dbReference>
<keyword evidence="2" id="KW-0511">Multifunctional enzyme</keyword>